<keyword evidence="5" id="KW-0997">Cell inner membrane</keyword>
<comment type="subcellular location">
    <subcellularLocation>
        <location evidence="1">Cell inner membrane</location>
        <topology evidence="1">Multi-pass membrane protein</topology>
    </subcellularLocation>
</comment>
<feature type="transmembrane region" description="Helical" evidence="12">
    <location>
        <begin position="186"/>
        <end position="205"/>
    </location>
</feature>
<dbReference type="Proteomes" id="UP001149411">
    <property type="component" value="Unassembled WGS sequence"/>
</dbReference>
<dbReference type="Pfam" id="PF02386">
    <property type="entry name" value="TrkH"/>
    <property type="match status" value="1"/>
</dbReference>
<dbReference type="GO" id="GO:0015379">
    <property type="term" value="F:potassium:chloride symporter activity"/>
    <property type="evidence" value="ECO:0007669"/>
    <property type="project" value="InterPro"/>
</dbReference>
<dbReference type="PANTHER" id="PTHR32024">
    <property type="entry name" value="TRK SYSTEM POTASSIUM UPTAKE PROTEIN TRKG-RELATED"/>
    <property type="match status" value="1"/>
</dbReference>
<feature type="transmembrane region" description="Helical" evidence="12">
    <location>
        <begin position="39"/>
        <end position="59"/>
    </location>
</feature>
<comment type="similarity">
    <text evidence="2">Belongs to the TrkH potassium transport family.</text>
</comment>
<keyword evidence="8" id="KW-0630">Potassium</keyword>
<keyword evidence="7 12" id="KW-0812">Transmembrane</keyword>
<dbReference type="PIRSF" id="PIRSF006247">
    <property type="entry name" value="TrkH"/>
    <property type="match status" value="1"/>
</dbReference>
<dbReference type="EMBL" id="RKLV01000003">
    <property type="protein sequence ID" value="MCX2818544.1"/>
    <property type="molecule type" value="Genomic_DNA"/>
</dbReference>
<dbReference type="RefSeq" id="WP_266086386.1">
    <property type="nucleotide sequence ID" value="NZ_RKLV01000003.1"/>
</dbReference>
<evidence type="ECO:0000256" key="3">
    <source>
        <dbReference type="ARBA" id="ARBA00022448"/>
    </source>
</evidence>
<dbReference type="GO" id="GO:0005886">
    <property type="term" value="C:plasma membrane"/>
    <property type="evidence" value="ECO:0007669"/>
    <property type="project" value="UniProtKB-SubCell"/>
</dbReference>
<evidence type="ECO:0000256" key="8">
    <source>
        <dbReference type="ARBA" id="ARBA00022958"/>
    </source>
</evidence>
<dbReference type="PANTHER" id="PTHR32024:SF2">
    <property type="entry name" value="TRK SYSTEM POTASSIUM UPTAKE PROTEIN TRKG-RELATED"/>
    <property type="match status" value="1"/>
</dbReference>
<feature type="transmembrane region" description="Helical" evidence="12">
    <location>
        <begin position="404"/>
        <end position="424"/>
    </location>
</feature>
<keyword evidence="3" id="KW-0813">Transport</keyword>
<evidence type="ECO:0000256" key="7">
    <source>
        <dbReference type="ARBA" id="ARBA00022692"/>
    </source>
</evidence>
<evidence type="ECO:0000256" key="5">
    <source>
        <dbReference type="ARBA" id="ARBA00022519"/>
    </source>
</evidence>
<evidence type="ECO:0000256" key="10">
    <source>
        <dbReference type="ARBA" id="ARBA00023065"/>
    </source>
</evidence>
<dbReference type="AlphaFoldDB" id="A0A9Q4C500"/>
<keyword evidence="6" id="KW-0633">Potassium transport</keyword>
<evidence type="ECO:0000313" key="13">
    <source>
        <dbReference type="EMBL" id="MCX2818544.1"/>
    </source>
</evidence>
<evidence type="ECO:0000256" key="12">
    <source>
        <dbReference type="SAM" id="Phobius"/>
    </source>
</evidence>
<comment type="caution">
    <text evidence="13">The sequence shown here is derived from an EMBL/GenBank/DDBJ whole genome shotgun (WGS) entry which is preliminary data.</text>
</comment>
<evidence type="ECO:0000313" key="14">
    <source>
        <dbReference type="Proteomes" id="UP001149411"/>
    </source>
</evidence>
<evidence type="ECO:0000256" key="4">
    <source>
        <dbReference type="ARBA" id="ARBA00022475"/>
    </source>
</evidence>
<feature type="transmembrane region" description="Helical" evidence="12">
    <location>
        <begin position="71"/>
        <end position="92"/>
    </location>
</feature>
<keyword evidence="11 12" id="KW-0472">Membrane</keyword>
<keyword evidence="9 12" id="KW-1133">Transmembrane helix</keyword>
<keyword evidence="4" id="KW-1003">Cell membrane</keyword>
<name>A0A9Q4C500_9EURY</name>
<feature type="transmembrane region" description="Helical" evidence="12">
    <location>
        <begin position="7"/>
        <end position="27"/>
    </location>
</feature>
<dbReference type="InterPro" id="IPR003445">
    <property type="entry name" value="Cat_transpt"/>
</dbReference>
<keyword evidence="14" id="KW-1185">Reference proteome</keyword>
<feature type="transmembrane region" description="Helical" evidence="12">
    <location>
        <begin position="343"/>
        <end position="368"/>
    </location>
</feature>
<protein>
    <submittedName>
        <fullName evidence="13">TrkH family potassium uptake protein</fullName>
    </submittedName>
</protein>
<evidence type="ECO:0000256" key="2">
    <source>
        <dbReference type="ARBA" id="ARBA00009137"/>
    </source>
</evidence>
<dbReference type="InterPro" id="IPR004772">
    <property type="entry name" value="TrkH"/>
</dbReference>
<accession>A0A9Q4C500</accession>
<sequence length="498" mass="53360">MKLSVDLRAAIALVGSVLKYLTVAFVLPAGVAVYYGETVVPFVTAAVVSFVVGVGLETVCRGGGDLGGREAFLTVALSWLGVALIGAVPFIVAGEGVLASPMSAVFESMSGITTTGATVVESFDVHSRSVLIWRQLIQWLGGLGILVVATAILSELSVGGAQLMETETQTQNVNKLTPRIEETARIIVRLYVALTVAQTAFLYSLNAVGLAPRMTFYNAVAHAFTSVSTSGFSPEPRSIEAFAPVVQWAMIPGMLVGATSFILIYYVTHGDTARLRRSEEFRFYGVVLSVFAVTATALLVLDGAHATVEESLRHGVFNVVSMLTTTGYASTDFNAWSSAGKHLLFVCMFFGGMAGSTTCSIKMVRWLVVAKAFRRDLFKAVHPDAVRPVRLSGSVVDEDTVRDTYAFVLVSLVFFFGFTVFVAVDSARAAVSLDEFEAMSAAAATFFNIGPAFGDAGPMNSYAGFPETTKLGMVVMMWVGRIEIIPILVLLTPTYWRR</sequence>
<feature type="transmembrane region" description="Helical" evidence="12">
    <location>
        <begin position="136"/>
        <end position="154"/>
    </location>
</feature>
<proteinExistence type="inferred from homology"/>
<evidence type="ECO:0000256" key="11">
    <source>
        <dbReference type="ARBA" id="ARBA00023136"/>
    </source>
</evidence>
<gene>
    <name evidence="13" type="ORF">EGH25_04145</name>
</gene>
<feature type="transmembrane region" description="Helical" evidence="12">
    <location>
        <begin position="474"/>
        <end position="496"/>
    </location>
</feature>
<organism evidence="13 14">
    <name type="scientific">Halorutilus salinus</name>
    <dbReference type="NCBI Taxonomy" id="2487751"/>
    <lineage>
        <taxon>Archaea</taxon>
        <taxon>Methanobacteriati</taxon>
        <taxon>Methanobacteriota</taxon>
        <taxon>Stenosarchaea group</taxon>
        <taxon>Halobacteria</taxon>
        <taxon>Halorutilales</taxon>
        <taxon>Halorutilaceae</taxon>
        <taxon>Halorutilus</taxon>
    </lineage>
</organism>
<feature type="transmembrane region" description="Helical" evidence="12">
    <location>
        <begin position="281"/>
        <end position="300"/>
    </location>
</feature>
<keyword evidence="10" id="KW-0406">Ion transport</keyword>
<feature type="transmembrane region" description="Helical" evidence="12">
    <location>
        <begin position="245"/>
        <end position="269"/>
    </location>
</feature>
<evidence type="ECO:0000256" key="9">
    <source>
        <dbReference type="ARBA" id="ARBA00022989"/>
    </source>
</evidence>
<evidence type="ECO:0000256" key="6">
    <source>
        <dbReference type="ARBA" id="ARBA00022538"/>
    </source>
</evidence>
<evidence type="ECO:0000256" key="1">
    <source>
        <dbReference type="ARBA" id="ARBA00004429"/>
    </source>
</evidence>
<reference evidence="13" key="1">
    <citation type="submission" date="2022-09" db="EMBL/GenBank/DDBJ databases">
        <title>Haloadaptaus new haloarchaeum isolated from saline soil.</title>
        <authorList>
            <person name="Duran-Viseras A."/>
            <person name="Sanchez-Porro C."/>
            <person name="Ventosa A."/>
        </authorList>
    </citation>
    <scope>NUCLEOTIDE SEQUENCE</scope>
    <source>
        <strain evidence="13">F3-133</strain>
    </source>
</reference>